<reference evidence="3 4" key="1">
    <citation type="submission" date="2020-04" db="EMBL/GenBank/DDBJ databases">
        <title>Perkinsus olseni comparative genomics.</title>
        <authorList>
            <person name="Bogema D.R."/>
        </authorList>
    </citation>
    <scope>NUCLEOTIDE SEQUENCE [LARGE SCALE GENOMIC DNA]</scope>
    <source>
        <strain evidence="3 4">ATCC PRA-207</strain>
    </source>
</reference>
<dbReference type="NCBIfam" id="NF004326">
    <property type="entry name" value="PRK05720.1"/>
    <property type="match status" value="1"/>
</dbReference>
<dbReference type="Gene3D" id="1.20.120.420">
    <property type="entry name" value="translation initiation factor eif-2b, domain 1"/>
    <property type="match status" value="1"/>
</dbReference>
<dbReference type="NCBIfam" id="TIGR00524">
    <property type="entry name" value="eIF-2B_rel"/>
    <property type="match status" value="1"/>
</dbReference>
<dbReference type="InterPro" id="IPR027363">
    <property type="entry name" value="M1Pi_N"/>
</dbReference>
<gene>
    <name evidence="3" type="ORF">FOZ63_034076</name>
</gene>
<dbReference type="HAMAP" id="MF_01678">
    <property type="entry name" value="Salvage_MtnA"/>
    <property type="match status" value="1"/>
</dbReference>
<organism evidence="3 4">
    <name type="scientific">Perkinsus olseni</name>
    <name type="common">Perkinsus atlanticus</name>
    <dbReference type="NCBI Taxonomy" id="32597"/>
    <lineage>
        <taxon>Eukaryota</taxon>
        <taxon>Sar</taxon>
        <taxon>Alveolata</taxon>
        <taxon>Perkinsozoa</taxon>
        <taxon>Perkinsea</taxon>
        <taxon>Perkinsida</taxon>
        <taxon>Perkinsidae</taxon>
        <taxon>Perkinsus</taxon>
    </lineage>
</organism>
<proteinExistence type="inferred from homology"/>
<evidence type="ECO:0000256" key="1">
    <source>
        <dbReference type="ARBA" id="ARBA00007251"/>
    </source>
</evidence>
<dbReference type="PANTHER" id="PTHR43475:SF1">
    <property type="entry name" value="METHYLTHIORIBOSE-1-PHOSPHATE ISOMERASE"/>
    <property type="match status" value="1"/>
</dbReference>
<protein>
    <recommendedName>
        <fullName evidence="5">Methylthioribose-1-phosphate isomerase</fullName>
    </recommendedName>
</protein>
<dbReference type="GO" id="GO:0046523">
    <property type="term" value="F:S-methyl-5-thioribose-1-phosphate isomerase activity"/>
    <property type="evidence" value="ECO:0007669"/>
    <property type="project" value="TreeGrafter"/>
</dbReference>
<comment type="caution">
    <text evidence="3">The sequence shown here is derived from an EMBL/GenBank/DDBJ whole genome shotgun (WGS) entry which is preliminary data.</text>
</comment>
<name>A0A7J6PT03_PEROL</name>
<dbReference type="EMBL" id="JABANO010037992">
    <property type="protein sequence ID" value="KAF4699309.1"/>
    <property type="molecule type" value="Genomic_DNA"/>
</dbReference>
<dbReference type="PANTHER" id="PTHR43475">
    <property type="entry name" value="METHYLTHIORIBOSE-1-PHOSPHATE ISOMERASE"/>
    <property type="match status" value="1"/>
</dbReference>
<evidence type="ECO:0000313" key="3">
    <source>
        <dbReference type="EMBL" id="KAF4699309.1"/>
    </source>
</evidence>
<accession>A0A7J6PT03</accession>
<dbReference type="InterPro" id="IPR005251">
    <property type="entry name" value="IF-M1Pi"/>
</dbReference>
<keyword evidence="2" id="KW-0413">Isomerase</keyword>
<evidence type="ECO:0000256" key="2">
    <source>
        <dbReference type="ARBA" id="ARBA00023235"/>
    </source>
</evidence>
<dbReference type="Gene3D" id="3.40.50.10470">
    <property type="entry name" value="Translation initiation factor eif-2b, domain 2"/>
    <property type="match status" value="1"/>
</dbReference>
<dbReference type="GO" id="GO:0019509">
    <property type="term" value="P:L-methionine salvage from methylthioadenosine"/>
    <property type="evidence" value="ECO:0007669"/>
    <property type="project" value="TreeGrafter"/>
</dbReference>
<comment type="similarity">
    <text evidence="1">Belongs to the eIF-2B alpha/beta/delta subunits family.</text>
</comment>
<dbReference type="FunFam" id="1.20.120.420:FF:000003">
    <property type="entry name" value="Methylthioribose-1-phosphate isomerase"/>
    <property type="match status" value="1"/>
</dbReference>
<dbReference type="InterPro" id="IPR037171">
    <property type="entry name" value="NagB/RpiA_transferase-like"/>
</dbReference>
<dbReference type="AlphaFoldDB" id="A0A7J6PT03"/>
<keyword evidence="4" id="KW-1185">Reference proteome</keyword>
<dbReference type="SUPFAM" id="SSF100950">
    <property type="entry name" value="NagB/RpiA/CoA transferase-like"/>
    <property type="match status" value="1"/>
</dbReference>
<feature type="non-terminal residue" evidence="3">
    <location>
        <position position="608"/>
    </location>
</feature>
<dbReference type="Proteomes" id="UP000553632">
    <property type="component" value="Unassembled WGS sequence"/>
</dbReference>
<dbReference type="InterPro" id="IPR000649">
    <property type="entry name" value="IF-2B-related"/>
</dbReference>
<evidence type="ECO:0000313" key="4">
    <source>
        <dbReference type="Proteomes" id="UP000553632"/>
    </source>
</evidence>
<sequence length="608" mass="64947">MASGVSSLQFIPSTGGDKRPILRVLDQSVLPHQIAYVDCSTKEDVFDVIRTMKVRGAPAIGSAGAFALALEALRLQQDLGKVEHGALLKAKSYIDSARPTAVNLSWATRVALKAGLRDGAQVDVRGVVEAAEMIHKEDIKANRKLGAYGAAHILSKCGDRPIGLIHHCNTGFLATCGHGTALGVCYSLAEEVGKENILVYVDETRPRMQGASLTCFELQERGVPHRLITDGMSGHIIKSKSVDAVVFGCDRVAANGDVANKIGTYNLAIVARYHRVPVYCCMPTSTLDLSCKTGADIIIEERDGSEVTTVNGKRICPQGTEVCNPAFDVTPAELITAFITEVALDVERSDGSSSARSAASYTLACGSGSMIRVYRLSTPPTPSCGEVPSLDVELLNELMVGTNSSSMQLHSISFFGQPHASYICCYVGVEATNQSMSSQIRLLDYTSPKATSMKELMLAETTADGAEGLMVVTRSHIVAAQGSELKSWNKSRDCLLDAHFNAPAILSASTADEEFVYVAYDDTAYSKIDDAEHPTSSIIILHLGSMEVVARIAPHEELLGITRVTCLLKPSCRWRDSGRGRSSSRAPAGPLFAAGDASGLLRVFEGDA</sequence>
<evidence type="ECO:0008006" key="5">
    <source>
        <dbReference type="Google" id="ProtNLM"/>
    </source>
</evidence>
<dbReference type="NCBIfam" id="TIGR00512">
    <property type="entry name" value="salvage_mtnA"/>
    <property type="match status" value="1"/>
</dbReference>
<dbReference type="Pfam" id="PF01008">
    <property type="entry name" value="IF-2B"/>
    <property type="match status" value="1"/>
</dbReference>
<dbReference type="InterPro" id="IPR011559">
    <property type="entry name" value="Initiation_fac_2B_a/b/d"/>
</dbReference>
<dbReference type="FunFam" id="3.40.50.10470:FF:000006">
    <property type="entry name" value="Methylthioribose-1-phosphate isomerase"/>
    <property type="match status" value="1"/>
</dbReference>
<dbReference type="InterPro" id="IPR042529">
    <property type="entry name" value="IF_2B-like_C"/>
</dbReference>